<dbReference type="InterPro" id="IPR025882">
    <property type="entry name" value="Toxin_Fst"/>
</dbReference>
<dbReference type="NCBIfam" id="NF033608">
    <property type="entry name" value="type_I_tox_Fst"/>
    <property type="match status" value="1"/>
</dbReference>
<gene>
    <name evidence="2" type="ORF">CUR37_09845</name>
</gene>
<keyword evidence="1" id="KW-0472">Membrane</keyword>
<name>A0AAX0V858_LATSK</name>
<dbReference type="EMBL" id="MKGH01000063">
    <property type="protein sequence ID" value="PKX75968.1"/>
    <property type="molecule type" value="Genomic_DNA"/>
</dbReference>
<evidence type="ECO:0000256" key="1">
    <source>
        <dbReference type="SAM" id="Phobius"/>
    </source>
</evidence>
<protein>
    <submittedName>
        <fullName evidence="2">Type I toxin-antitoxin system Fst family toxin</fullName>
    </submittedName>
</protein>
<keyword evidence="1" id="KW-0812">Transmembrane</keyword>
<dbReference type="Pfam" id="PF13955">
    <property type="entry name" value="Fst_toxin"/>
    <property type="match status" value="1"/>
</dbReference>
<evidence type="ECO:0000313" key="2">
    <source>
        <dbReference type="EMBL" id="PKX75968.1"/>
    </source>
</evidence>
<accession>A0AAX0V858</accession>
<sequence length="32" mass="3553">MLKSIFTLLIAPVLAGIAISLFDHWLDGRGRK</sequence>
<dbReference type="Proteomes" id="UP000234349">
    <property type="component" value="Unassembled WGS sequence"/>
</dbReference>
<dbReference type="AlphaFoldDB" id="A0AAX0V858"/>
<feature type="transmembrane region" description="Helical" evidence="1">
    <location>
        <begin position="6"/>
        <end position="26"/>
    </location>
</feature>
<dbReference type="RefSeq" id="WP_076981509.1">
    <property type="nucleotide sequence ID" value="NZ_JAHIAI010000055.1"/>
</dbReference>
<comment type="caution">
    <text evidence="2">The sequence shown here is derived from an EMBL/GenBank/DDBJ whole genome shotgun (WGS) entry which is preliminary data.</text>
</comment>
<organism evidence="2 3">
    <name type="scientific">Latilactobacillus sakei</name>
    <name type="common">Lactobacillus sakei</name>
    <dbReference type="NCBI Taxonomy" id="1599"/>
    <lineage>
        <taxon>Bacteria</taxon>
        <taxon>Bacillati</taxon>
        <taxon>Bacillota</taxon>
        <taxon>Bacilli</taxon>
        <taxon>Lactobacillales</taxon>
        <taxon>Lactobacillaceae</taxon>
        <taxon>Latilactobacillus</taxon>
    </lineage>
</organism>
<keyword evidence="1" id="KW-1133">Transmembrane helix</keyword>
<evidence type="ECO:0000313" key="3">
    <source>
        <dbReference type="Proteomes" id="UP000234349"/>
    </source>
</evidence>
<reference evidence="2 3" key="1">
    <citation type="submission" date="2016-09" db="EMBL/GenBank/DDBJ databases">
        <authorList>
            <person name="Inglin R.C."/>
        </authorList>
    </citation>
    <scope>NUCLEOTIDE SEQUENCE [LARGE SCALE GENOMIC DNA]</scope>
    <source>
        <strain evidence="2 3">RI-517</strain>
    </source>
</reference>
<proteinExistence type="predicted"/>